<name>A0ABY5S2S0_9BACL</name>
<organism evidence="1 2">
    <name type="scientific">Paenibacillus spongiae</name>
    <dbReference type="NCBI Taxonomy" id="2909671"/>
    <lineage>
        <taxon>Bacteria</taxon>
        <taxon>Bacillati</taxon>
        <taxon>Bacillota</taxon>
        <taxon>Bacilli</taxon>
        <taxon>Bacillales</taxon>
        <taxon>Paenibacillaceae</taxon>
        <taxon>Paenibacillus</taxon>
    </lineage>
</organism>
<dbReference type="EMBL" id="CP091430">
    <property type="protein sequence ID" value="UVI28172.1"/>
    <property type="molecule type" value="Genomic_DNA"/>
</dbReference>
<reference evidence="1" key="1">
    <citation type="submission" date="2022-01" db="EMBL/GenBank/DDBJ databases">
        <title>Paenibacillus spongiae sp. nov., isolated from marine sponge.</title>
        <authorList>
            <person name="Li Z."/>
            <person name="Zhang M."/>
        </authorList>
    </citation>
    <scope>NUCLEOTIDE SEQUENCE</scope>
    <source>
        <strain evidence="1">PHS-Z3</strain>
    </source>
</reference>
<evidence type="ECO:0000313" key="2">
    <source>
        <dbReference type="Proteomes" id="UP001057877"/>
    </source>
</evidence>
<accession>A0ABY5S2S0</accession>
<dbReference type="RefSeq" id="WP_258384259.1">
    <property type="nucleotide sequence ID" value="NZ_CP091430.1"/>
</dbReference>
<keyword evidence="2" id="KW-1185">Reference proteome</keyword>
<evidence type="ECO:0000313" key="1">
    <source>
        <dbReference type="EMBL" id="UVI28172.1"/>
    </source>
</evidence>
<protein>
    <submittedName>
        <fullName evidence="1">Uncharacterized protein</fullName>
    </submittedName>
</protein>
<dbReference type="Proteomes" id="UP001057877">
    <property type="component" value="Chromosome"/>
</dbReference>
<proteinExistence type="predicted"/>
<gene>
    <name evidence="1" type="ORF">L1F29_22300</name>
</gene>
<sequence length="157" mass="17450">MARKRTRNRKANVEVTQDMDPMDLINRLLPLKQKEVLIGMQGDKDLATIAGVHEYGSVKLKIPARSFIGSGKKKAQVAIGKLVRKAVTEIALGQRAGPSLFEKIGELGLDRMKKNFDRIKQPGLSPVYARRKASKKLLIADQELRNALSFTIVSKGR</sequence>